<dbReference type="InterPro" id="IPR014710">
    <property type="entry name" value="RmlC-like_jellyroll"/>
</dbReference>
<evidence type="ECO:0000259" key="7">
    <source>
        <dbReference type="PROSITE" id="PS50042"/>
    </source>
</evidence>
<dbReference type="CDD" id="cd00038">
    <property type="entry name" value="CAP_ED"/>
    <property type="match status" value="1"/>
</dbReference>
<dbReference type="PANTHER" id="PTHR48111:SF4">
    <property type="entry name" value="DNA-BINDING DUAL TRANSCRIPTIONAL REGULATOR OMPR"/>
    <property type="match status" value="1"/>
</dbReference>
<dbReference type="Gene3D" id="1.10.10.10">
    <property type="entry name" value="Winged helix-like DNA-binding domain superfamily/Winged helix DNA-binding domain"/>
    <property type="match status" value="1"/>
</dbReference>
<dbReference type="CDD" id="cd17574">
    <property type="entry name" value="REC_OmpR"/>
    <property type="match status" value="1"/>
</dbReference>
<proteinExistence type="predicted"/>
<dbReference type="SUPFAM" id="SSF46785">
    <property type="entry name" value="Winged helix' DNA-binding domain"/>
    <property type="match status" value="1"/>
</dbReference>
<evidence type="ECO:0000256" key="5">
    <source>
        <dbReference type="ARBA" id="ARBA00023163"/>
    </source>
</evidence>
<dbReference type="SMART" id="SM00448">
    <property type="entry name" value="REC"/>
    <property type="match status" value="1"/>
</dbReference>
<dbReference type="PROSITE" id="PS50110">
    <property type="entry name" value="RESPONSE_REGULATORY"/>
    <property type="match status" value="1"/>
</dbReference>
<keyword evidence="4" id="KW-0238">DNA-binding</keyword>
<feature type="domain" description="Cyclic nucleotide-binding" evidence="7">
    <location>
        <begin position="172"/>
        <end position="267"/>
    </location>
</feature>
<keyword evidence="5" id="KW-0804">Transcription</keyword>
<reference evidence="11" key="1">
    <citation type="submission" date="2019-09" db="EMBL/GenBank/DDBJ databases">
        <authorList>
            <person name="Jung D.-H."/>
        </authorList>
    </citation>
    <scope>NUCLEOTIDE SEQUENCE [LARGE SCALE GENOMIC DNA]</scope>
    <source>
        <strain evidence="11">JA-25</strain>
    </source>
</reference>
<dbReference type="InterPro" id="IPR039420">
    <property type="entry name" value="WalR-like"/>
</dbReference>
<evidence type="ECO:0000256" key="3">
    <source>
        <dbReference type="ARBA" id="ARBA00023015"/>
    </source>
</evidence>
<keyword evidence="3" id="KW-0805">Transcription regulation</keyword>
<comment type="caution">
    <text evidence="10">The sequence shown here is derived from an EMBL/GenBank/DDBJ whole genome shotgun (WGS) entry which is preliminary data.</text>
</comment>
<feature type="domain" description="HTH crp-type" evidence="9">
    <location>
        <begin position="281"/>
        <end position="352"/>
    </location>
</feature>
<dbReference type="InterPro" id="IPR000595">
    <property type="entry name" value="cNMP-bd_dom"/>
</dbReference>
<dbReference type="PROSITE" id="PS51063">
    <property type="entry name" value="HTH_CRP_2"/>
    <property type="match status" value="1"/>
</dbReference>
<dbReference type="InterPro" id="IPR036390">
    <property type="entry name" value="WH_DNA-bd_sf"/>
</dbReference>
<dbReference type="InterPro" id="IPR036388">
    <property type="entry name" value="WH-like_DNA-bd_sf"/>
</dbReference>
<dbReference type="Pfam" id="PF13545">
    <property type="entry name" value="HTH_Crp_2"/>
    <property type="match status" value="1"/>
</dbReference>
<dbReference type="Gene3D" id="2.60.120.10">
    <property type="entry name" value="Jelly Rolls"/>
    <property type="match status" value="1"/>
</dbReference>
<dbReference type="InterPro" id="IPR011006">
    <property type="entry name" value="CheY-like_superfamily"/>
</dbReference>
<sequence length="359" mass="40185">MKTILLIEDNDAIRENTAEILELTGYTVHTAENGKVGIEKALASKPDLVICDIMMPVLDGYGVLHIFNKNPQLAGVPFIFLTAKTERTDFRRGMELGADDYLTKPFDESELLSAIEGRLNRFQHLGMVQPGDQATSPVATEQLNQFLNDARQKPDLHSLSNDRKVHAIRKKQYLYTEGDEPTRLYFIQSGKVKTVRTNNDGKELITGLYGAGEFFGYLPLLEQGEYTDSAITLDDSELIYIPKDDFTQLLLVNPEVSHHFVQLLAGRVSERETQLLGMAYNSLRRRVADTLLRLHDQHPGGLIQLSRDDLASVVGTATESLIRTLSEFKQDGLIEQTGTAATGTGIRILQPDKLRRANW</sequence>
<dbReference type="PRINTS" id="PR00034">
    <property type="entry name" value="HTHCRP"/>
</dbReference>
<dbReference type="SMART" id="SM00100">
    <property type="entry name" value="cNMP"/>
    <property type="match status" value="1"/>
</dbReference>
<name>A0ABX0QHN1_9BACT</name>
<evidence type="ECO:0000256" key="1">
    <source>
        <dbReference type="ARBA" id="ARBA00022553"/>
    </source>
</evidence>
<evidence type="ECO:0000256" key="2">
    <source>
        <dbReference type="ARBA" id="ARBA00023012"/>
    </source>
</evidence>
<feature type="domain" description="Response regulatory" evidence="8">
    <location>
        <begin position="3"/>
        <end position="119"/>
    </location>
</feature>
<dbReference type="SUPFAM" id="SSF51206">
    <property type="entry name" value="cAMP-binding domain-like"/>
    <property type="match status" value="1"/>
</dbReference>
<reference evidence="11" key="2">
    <citation type="submission" date="2023-07" db="EMBL/GenBank/DDBJ databases">
        <authorList>
            <person name="Jung D.-H."/>
        </authorList>
    </citation>
    <scope>NUCLEOTIDE SEQUENCE [LARGE SCALE GENOMIC DNA]</scope>
    <source>
        <strain evidence="11">JA-25</strain>
    </source>
</reference>
<evidence type="ECO:0000256" key="6">
    <source>
        <dbReference type="PROSITE-ProRule" id="PRU00169"/>
    </source>
</evidence>
<dbReference type="InterPro" id="IPR001789">
    <property type="entry name" value="Sig_transdc_resp-reg_receiver"/>
</dbReference>
<dbReference type="PROSITE" id="PS50042">
    <property type="entry name" value="CNMP_BINDING_3"/>
    <property type="match status" value="1"/>
</dbReference>
<dbReference type="InterPro" id="IPR018490">
    <property type="entry name" value="cNMP-bd_dom_sf"/>
</dbReference>
<accession>A0ABX0QHN1</accession>
<evidence type="ECO:0000259" key="9">
    <source>
        <dbReference type="PROSITE" id="PS51063"/>
    </source>
</evidence>
<dbReference type="EMBL" id="WAEL01000003">
    <property type="protein sequence ID" value="NID10725.1"/>
    <property type="molecule type" value="Genomic_DNA"/>
</dbReference>
<feature type="modified residue" description="4-aspartylphosphate" evidence="6">
    <location>
        <position position="52"/>
    </location>
</feature>
<dbReference type="SUPFAM" id="SSF52172">
    <property type="entry name" value="CheY-like"/>
    <property type="match status" value="1"/>
</dbReference>
<dbReference type="Pfam" id="PF00027">
    <property type="entry name" value="cNMP_binding"/>
    <property type="match status" value="1"/>
</dbReference>
<dbReference type="Proteomes" id="UP000606008">
    <property type="component" value="Unassembled WGS sequence"/>
</dbReference>
<evidence type="ECO:0000313" key="11">
    <source>
        <dbReference type="Proteomes" id="UP000606008"/>
    </source>
</evidence>
<dbReference type="InterPro" id="IPR012318">
    <property type="entry name" value="HTH_CRP"/>
</dbReference>
<gene>
    <name evidence="10" type="ORF">F7231_11135</name>
</gene>
<dbReference type="Pfam" id="PF00072">
    <property type="entry name" value="Response_reg"/>
    <property type="match status" value="1"/>
</dbReference>
<dbReference type="Gene3D" id="3.40.50.2300">
    <property type="match status" value="1"/>
</dbReference>
<keyword evidence="1 6" id="KW-0597">Phosphoprotein</keyword>
<protein>
    <submittedName>
        <fullName evidence="10">Response regulator</fullName>
    </submittedName>
</protein>
<keyword evidence="11" id="KW-1185">Reference proteome</keyword>
<dbReference type="RefSeq" id="WP_166691942.1">
    <property type="nucleotide sequence ID" value="NZ_WAEL01000003.1"/>
</dbReference>
<dbReference type="PANTHER" id="PTHR48111">
    <property type="entry name" value="REGULATOR OF RPOS"/>
    <property type="match status" value="1"/>
</dbReference>
<evidence type="ECO:0000313" key="10">
    <source>
        <dbReference type="EMBL" id="NID10725.1"/>
    </source>
</evidence>
<evidence type="ECO:0000256" key="4">
    <source>
        <dbReference type="ARBA" id="ARBA00023125"/>
    </source>
</evidence>
<evidence type="ECO:0000259" key="8">
    <source>
        <dbReference type="PROSITE" id="PS50110"/>
    </source>
</evidence>
<keyword evidence="2" id="KW-0902">Two-component regulatory system</keyword>
<organism evidence="10 11">
    <name type="scientific">Fibrivirga algicola</name>
    <dbReference type="NCBI Taxonomy" id="2950420"/>
    <lineage>
        <taxon>Bacteria</taxon>
        <taxon>Pseudomonadati</taxon>
        <taxon>Bacteroidota</taxon>
        <taxon>Cytophagia</taxon>
        <taxon>Cytophagales</taxon>
        <taxon>Spirosomataceae</taxon>
        <taxon>Fibrivirga</taxon>
    </lineage>
</organism>